<keyword evidence="1 4" id="KW-0227">DNA damage</keyword>
<dbReference type="Pfam" id="PF11967">
    <property type="entry name" value="RecO_N"/>
    <property type="match status" value="1"/>
</dbReference>
<dbReference type="HAMAP" id="MF_00201">
    <property type="entry name" value="RecO"/>
    <property type="match status" value="1"/>
</dbReference>
<dbReference type="Gene3D" id="2.40.50.140">
    <property type="entry name" value="Nucleic acid-binding proteins"/>
    <property type="match status" value="1"/>
</dbReference>
<evidence type="ECO:0000259" key="5">
    <source>
        <dbReference type="Pfam" id="PF11967"/>
    </source>
</evidence>
<dbReference type="InterPro" id="IPR003717">
    <property type="entry name" value="RecO"/>
</dbReference>
<proteinExistence type="inferred from homology"/>
<dbReference type="EMBL" id="DWYY01000091">
    <property type="protein sequence ID" value="HJA93153.1"/>
    <property type="molecule type" value="Genomic_DNA"/>
</dbReference>
<protein>
    <recommendedName>
        <fullName evidence="4">DNA repair protein RecO</fullName>
    </recommendedName>
    <alternativeName>
        <fullName evidence="4">Recombination protein O</fullName>
    </alternativeName>
</protein>
<evidence type="ECO:0000256" key="1">
    <source>
        <dbReference type="ARBA" id="ARBA00022763"/>
    </source>
</evidence>
<comment type="caution">
    <text evidence="6">The sequence shown here is derived from an EMBL/GenBank/DDBJ whole genome shotgun (WGS) entry which is preliminary data.</text>
</comment>
<feature type="domain" description="DNA replication/recombination mediator RecO N-terminal" evidence="5">
    <location>
        <begin position="4"/>
        <end position="80"/>
    </location>
</feature>
<dbReference type="SUPFAM" id="SSF50249">
    <property type="entry name" value="Nucleic acid-binding proteins"/>
    <property type="match status" value="1"/>
</dbReference>
<dbReference type="InterPro" id="IPR012340">
    <property type="entry name" value="NA-bd_OB-fold"/>
</dbReference>
<evidence type="ECO:0000256" key="4">
    <source>
        <dbReference type="HAMAP-Rule" id="MF_00201"/>
    </source>
</evidence>
<evidence type="ECO:0000256" key="2">
    <source>
        <dbReference type="ARBA" id="ARBA00023172"/>
    </source>
</evidence>
<dbReference type="GO" id="GO:0006302">
    <property type="term" value="P:double-strand break repair"/>
    <property type="evidence" value="ECO:0007669"/>
    <property type="project" value="TreeGrafter"/>
</dbReference>
<gene>
    <name evidence="4 6" type="primary">recO</name>
    <name evidence="6" type="ORF">H9717_08600</name>
</gene>
<dbReference type="Proteomes" id="UP000886858">
    <property type="component" value="Unassembled WGS sequence"/>
</dbReference>
<reference evidence="6" key="1">
    <citation type="journal article" date="2021" name="PeerJ">
        <title>Extensive microbial diversity within the chicken gut microbiome revealed by metagenomics and culture.</title>
        <authorList>
            <person name="Gilroy R."/>
            <person name="Ravi A."/>
            <person name="Getino M."/>
            <person name="Pursley I."/>
            <person name="Horton D.L."/>
            <person name="Alikhan N.F."/>
            <person name="Baker D."/>
            <person name="Gharbi K."/>
            <person name="Hall N."/>
            <person name="Watson M."/>
            <person name="Adriaenssens E.M."/>
            <person name="Foster-Nyarko E."/>
            <person name="Jarju S."/>
            <person name="Secka A."/>
            <person name="Antonio M."/>
            <person name="Oren A."/>
            <person name="Chaudhuri R.R."/>
            <person name="La Ragione R."/>
            <person name="Hildebrand F."/>
            <person name="Pallen M.J."/>
        </authorList>
    </citation>
    <scope>NUCLEOTIDE SEQUENCE</scope>
    <source>
        <strain evidence="6">CHK179-7159</strain>
    </source>
</reference>
<dbReference type="AlphaFoldDB" id="A0A9D2I7U2"/>
<evidence type="ECO:0000313" key="6">
    <source>
        <dbReference type="EMBL" id="HJA93153.1"/>
    </source>
</evidence>
<dbReference type="PANTHER" id="PTHR33991:SF1">
    <property type="entry name" value="DNA REPAIR PROTEIN RECO"/>
    <property type="match status" value="1"/>
</dbReference>
<organism evidence="6 7">
    <name type="scientific">Candidatus Eisenbergiella merdipullorum</name>
    <dbReference type="NCBI Taxonomy" id="2838553"/>
    <lineage>
        <taxon>Bacteria</taxon>
        <taxon>Bacillati</taxon>
        <taxon>Bacillota</taxon>
        <taxon>Clostridia</taxon>
        <taxon>Lachnospirales</taxon>
        <taxon>Lachnospiraceae</taxon>
        <taxon>Eisenbergiella</taxon>
    </lineage>
</organism>
<dbReference type="Pfam" id="PF02565">
    <property type="entry name" value="RecO_C"/>
    <property type="match status" value="1"/>
</dbReference>
<dbReference type="SUPFAM" id="SSF57863">
    <property type="entry name" value="ArfGap/RecO-like zinc finger"/>
    <property type="match status" value="1"/>
</dbReference>
<dbReference type="InterPro" id="IPR037278">
    <property type="entry name" value="ARFGAP/RecO"/>
</dbReference>
<keyword evidence="3 4" id="KW-0234">DNA repair</keyword>
<sequence>MQDLLTVTGLVLKAEPIGEYDKRVVILTKERGKLAVFARGARKQNSRFLAPTCPFSFGQFGLYAGRNSYTLADASISNYFETLRQDFEGAYYGMYFLEICDWCSRENNDEKELLKLLYQSLRALSASSIPRKLVRYIFEIRSIVVNGEFPGIPDEQKWQDSTVYAIHYMTTVPVEKLYTFTVSPLVLEELKKLADFYRKRFLNEPFHSLQILDTL</sequence>
<accession>A0A9D2I7U2</accession>
<evidence type="ECO:0000313" key="7">
    <source>
        <dbReference type="Proteomes" id="UP000886858"/>
    </source>
</evidence>
<comment type="similarity">
    <text evidence="4">Belongs to the RecO family.</text>
</comment>
<dbReference type="NCBIfam" id="TIGR00613">
    <property type="entry name" value="reco"/>
    <property type="match status" value="1"/>
</dbReference>
<dbReference type="PANTHER" id="PTHR33991">
    <property type="entry name" value="DNA REPAIR PROTEIN RECO"/>
    <property type="match status" value="1"/>
</dbReference>
<dbReference type="GO" id="GO:0006310">
    <property type="term" value="P:DNA recombination"/>
    <property type="evidence" value="ECO:0007669"/>
    <property type="project" value="UniProtKB-UniRule"/>
</dbReference>
<keyword evidence="2 4" id="KW-0233">DNA recombination</keyword>
<reference evidence="6" key="2">
    <citation type="submission" date="2021-04" db="EMBL/GenBank/DDBJ databases">
        <authorList>
            <person name="Gilroy R."/>
        </authorList>
    </citation>
    <scope>NUCLEOTIDE SEQUENCE</scope>
    <source>
        <strain evidence="6">CHK179-7159</strain>
    </source>
</reference>
<dbReference type="InterPro" id="IPR022572">
    <property type="entry name" value="DNA_rep/recomb_RecO_N"/>
</dbReference>
<name>A0A9D2I7U2_9FIRM</name>
<dbReference type="GO" id="GO:0043590">
    <property type="term" value="C:bacterial nucleoid"/>
    <property type="evidence" value="ECO:0007669"/>
    <property type="project" value="TreeGrafter"/>
</dbReference>
<evidence type="ECO:0000256" key="3">
    <source>
        <dbReference type="ARBA" id="ARBA00023204"/>
    </source>
</evidence>
<comment type="function">
    <text evidence="4">Involved in DNA repair and RecF pathway recombination.</text>
</comment>